<evidence type="ECO:0000259" key="5">
    <source>
        <dbReference type="PROSITE" id="PS50893"/>
    </source>
</evidence>
<dbReference type="SUPFAM" id="SSF52540">
    <property type="entry name" value="P-loop containing nucleoside triphosphate hydrolases"/>
    <property type="match status" value="2"/>
</dbReference>
<dbReference type="PANTHER" id="PTHR19211">
    <property type="entry name" value="ATP-BINDING TRANSPORT PROTEIN-RELATED"/>
    <property type="match status" value="1"/>
</dbReference>
<accession>A0A9D1RT29</accession>
<evidence type="ECO:0000313" key="6">
    <source>
        <dbReference type="EMBL" id="HIW92272.1"/>
    </source>
</evidence>
<keyword evidence="3 6" id="KW-0067">ATP-binding</keyword>
<dbReference type="PROSITE" id="PS50893">
    <property type="entry name" value="ABC_TRANSPORTER_2"/>
    <property type="match status" value="1"/>
</dbReference>
<proteinExistence type="predicted"/>
<dbReference type="InterPro" id="IPR027417">
    <property type="entry name" value="P-loop_NTPase"/>
</dbReference>
<reference evidence="6" key="1">
    <citation type="journal article" date="2021" name="PeerJ">
        <title>Extensive microbial diversity within the chicken gut microbiome revealed by metagenomics and culture.</title>
        <authorList>
            <person name="Gilroy R."/>
            <person name="Ravi A."/>
            <person name="Getino M."/>
            <person name="Pursley I."/>
            <person name="Horton D.L."/>
            <person name="Alikhan N.F."/>
            <person name="Baker D."/>
            <person name="Gharbi K."/>
            <person name="Hall N."/>
            <person name="Watson M."/>
            <person name="Adriaenssens E.M."/>
            <person name="Foster-Nyarko E."/>
            <person name="Jarju S."/>
            <person name="Secka A."/>
            <person name="Antonio M."/>
            <person name="Oren A."/>
            <person name="Chaudhuri R.R."/>
            <person name="La Ragione R."/>
            <person name="Hildebrand F."/>
            <person name="Pallen M.J."/>
        </authorList>
    </citation>
    <scope>NUCLEOTIDE SEQUENCE</scope>
    <source>
        <strain evidence="6">CHK32-1732</strain>
    </source>
</reference>
<dbReference type="InterPro" id="IPR050611">
    <property type="entry name" value="ABCF"/>
</dbReference>
<keyword evidence="2" id="KW-0547">Nucleotide-binding</keyword>
<dbReference type="GO" id="GO:0005524">
    <property type="term" value="F:ATP binding"/>
    <property type="evidence" value="ECO:0007669"/>
    <property type="project" value="UniProtKB-KW"/>
</dbReference>
<evidence type="ECO:0000256" key="2">
    <source>
        <dbReference type="ARBA" id="ARBA00022741"/>
    </source>
</evidence>
<protein>
    <submittedName>
        <fullName evidence="6">ATP-binding cassette domain-containing protein</fullName>
    </submittedName>
</protein>
<feature type="domain" description="ABC transporter" evidence="5">
    <location>
        <begin position="11"/>
        <end position="248"/>
    </location>
</feature>
<gene>
    <name evidence="6" type="ORF">H9870_11500</name>
</gene>
<dbReference type="InterPro" id="IPR003593">
    <property type="entry name" value="AAA+_ATPase"/>
</dbReference>
<comment type="caution">
    <text evidence="6">The sequence shown here is derived from an EMBL/GenBank/DDBJ whole genome shotgun (WGS) entry which is preliminary data.</text>
</comment>
<dbReference type="AlphaFoldDB" id="A0A9D1RT29"/>
<evidence type="ECO:0000256" key="1">
    <source>
        <dbReference type="ARBA" id="ARBA00022737"/>
    </source>
</evidence>
<dbReference type="Proteomes" id="UP000824190">
    <property type="component" value="Unassembled WGS sequence"/>
</dbReference>
<evidence type="ECO:0000256" key="4">
    <source>
        <dbReference type="SAM" id="Coils"/>
    </source>
</evidence>
<dbReference type="FunFam" id="3.40.50.300:FF:001320">
    <property type="entry name" value="Heme ABC transporter ATP-binding protein"/>
    <property type="match status" value="1"/>
</dbReference>
<dbReference type="Gene3D" id="3.40.50.300">
    <property type="entry name" value="P-loop containing nucleotide triphosphate hydrolases"/>
    <property type="match status" value="2"/>
</dbReference>
<dbReference type="EMBL" id="DXGC01000096">
    <property type="protein sequence ID" value="HIW92272.1"/>
    <property type="molecule type" value="Genomic_DNA"/>
</dbReference>
<dbReference type="GO" id="GO:0016887">
    <property type="term" value="F:ATP hydrolysis activity"/>
    <property type="evidence" value="ECO:0007669"/>
    <property type="project" value="InterPro"/>
</dbReference>
<evidence type="ECO:0000313" key="7">
    <source>
        <dbReference type="Proteomes" id="UP000824190"/>
    </source>
</evidence>
<evidence type="ECO:0000256" key="3">
    <source>
        <dbReference type="ARBA" id="ARBA00022840"/>
    </source>
</evidence>
<dbReference type="Pfam" id="PF00005">
    <property type="entry name" value="ABC_tran"/>
    <property type="match status" value="2"/>
</dbReference>
<dbReference type="PANTHER" id="PTHR19211:SF6">
    <property type="entry name" value="BLL7188 PROTEIN"/>
    <property type="match status" value="1"/>
</dbReference>
<feature type="coiled-coil region" evidence="4">
    <location>
        <begin position="244"/>
        <end position="271"/>
    </location>
</feature>
<sequence>MLFTNPTRSSVVLDDLTFTWPDGTPALDHLTATFSTGRTGLTGANGTGKTTLLRVITGELSPTSGHLSVRGSVGYLPQRLTLDTDSTVADLLGIRSVLDALGRIELGSTDEADFDAVGDDWDIGERSLAALAGAGLDGGGVGLARRVGTLSGGEAMLTALVGLRLRRHDVVLLDEPTNNLDRHARQYLYDAVTDHASWAPTLIVVSHDVELLDLMDHTAELHTGALTVFGGPYSVYQDHLARQQAAAEQALTTAEQALKTEQRQQVEAQTKLARRLSYAKKDFANKRRPKRIMNNRKQEAQVSAGKLRTAMSDDVDSARAAVDEKAAAVRREDRVRIDLPAPDVPAGKVIAELPGGAGDDPASVTLAGPERLAVTGDNGSGKTRLLEDLLHDRRGVLHTDRVGYLPQRIDDLDEDSTVLDVVRAAAPEVDPQRIRAQLARFLFRKDEVDRHVRDLSGGERFRVSLARLLLAEPANQLLILDEPTNNLDLATVDALVDALASYRGALIIVSHDEVLLERLEVGSRICLS</sequence>
<dbReference type="InterPro" id="IPR003439">
    <property type="entry name" value="ABC_transporter-like_ATP-bd"/>
</dbReference>
<keyword evidence="4" id="KW-0175">Coiled coil</keyword>
<organism evidence="6 7">
    <name type="scientific">Candidatus Corynebacterium avicola</name>
    <dbReference type="NCBI Taxonomy" id="2838527"/>
    <lineage>
        <taxon>Bacteria</taxon>
        <taxon>Bacillati</taxon>
        <taxon>Actinomycetota</taxon>
        <taxon>Actinomycetes</taxon>
        <taxon>Mycobacteriales</taxon>
        <taxon>Corynebacteriaceae</taxon>
        <taxon>Corynebacterium</taxon>
    </lineage>
</organism>
<keyword evidence="1" id="KW-0677">Repeat</keyword>
<dbReference type="SMART" id="SM00382">
    <property type="entry name" value="AAA"/>
    <property type="match status" value="2"/>
</dbReference>
<reference evidence="6" key="2">
    <citation type="submission" date="2021-04" db="EMBL/GenBank/DDBJ databases">
        <authorList>
            <person name="Gilroy R."/>
        </authorList>
    </citation>
    <scope>NUCLEOTIDE SEQUENCE</scope>
    <source>
        <strain evidence="6">CHK32-1732</strain>
    </source>
</reference>
<name>A0A9D1RT29_9CORY</name>